<dbReference type="PANTHER" id="PTHR47307:SF1">
    <property type="entry name" value="GLUTATHIONE-REGULATED POTASSIUM-EFFLUX SYSTEM ANCILLARY PROTEIN KEFG"/>
    <property type="match status" value="1"/>
</dbReference>
<dbReference type="Gene3D" id="3.40.50.360">
    <property type="match status" value="1"/>
</dbReference>
<dbReference type="RefSeq" id="WP_116857673.1">
    <property type="nucleotide sequence ID" value="NZ_QTJV01000021.1"/>
</dbReference>
<evidence type="ECO:0000256" key="1">
    <source>
        <dbReference type="ARBA" id="ARBA00023002"/>
    </source>
</evidence>
<dbReference type="AlphaFoldDB" id="A0A3E1NNI8"/>
<evidence type="ECO:0000313" key="3">
    <source>
        <dbReference type="EMBL" id="RFM29358.1"/>
    </source>
</evidence>
<dbReference type="InterPro" id="IPR003680">
    <property type="entry name" value="Flavodoxin_fold"/>
</dbReference>
<organism evidence="3 4">
    <name type="scientific">Chitinophaga silvisoli</name>
    <dbReference type="NCBI Taxonomy" id="2291814"/>
    <lineage>
        <taxon>Bacteria</taxon>
        <taxon>Pseudomonadati</taxon>
        <taxon>Bacteroidota</taxon>
        <taxon>Chitinophagia</taxon>
        <taxon>Chitinophagales</taxon>
        <taxon>Chitinophagaceae</taxon>
        <taxon>Chitinophaga</taxon>
    </lineage>
</organism>
<name>A0A3E1NNI8_9BACT</name>
<dbReference type="OrthoDB" id="652200at2"/>
<sequence>MKTLVVVIHPDIKNSVINKRWVEELQKFPDLYHVHQLHEAYPNLQFDIIAEQKLLEAHDHIVLQFPFYWFNCPFLLKKWIDEVFIRGWAYGSQSDYKLKGKKITLAISLGLNEEEVQPGSTYGYSLEELTRPFELTFQYVKTDYRPLFAYYGMAYNVSDEWVEKSVPLYMAFLERFKGGHDTADAA</sequence>
<evidence type="ECO:0000259" key="2">
    <source>
        <dbReference type="Pfam" id="PF02525"/>
    </source>
</evidence>
<dbReference type="InterPro" id="IPR029039">
    <property type="entry name" value="Flavoprotein-like_sf"/>
</dbReference>
<keyword evidence="1" id="KW-0560">Oxidoreductase</keyword>
<dbReference type="PANTHER" id="PTHR47307">
    <property type="entry name" value="GLUTATHIONE-REGULATED POTASSIUM-EFFLUX SYSTEM ANCILLARY PROTEIN KEFG"/>
    <property type="match status" value="1"/>
</dbReference>
<reference evidence="3 4" key="1">
    <citation type="submission" date="2018-08" db="EMBL/GenBank/DDBJ databases">
        <title>Chitinophaga sp. K20C18050901, a novel bacterium isolated from forest soil.</title>
        <authorList>
            <person name="Wang C."/>
        </authorList>
    </citation>
    <scope>NUCLEOTIDE SEQUENCE [LARGE SCALE GENOMIC DNA]</scope>
    <source>
        <strain evidence="3 4">K20C18050901</strain>
    </source>
</reference>
<gene>
    <name evidence="3" type="ORF">DXN04_32910</name>
</gene>
<dbReference type="GO" id="GO:0003955">
    <property type="term" value="F:NAD(P)H dehydrogenase (quinone) activity"/>
    <property type="evidence" value="ECO:0007669"/>
    <property type="project" value="TreeGrafter"/>
</dbReference>
<protein>
    <submittedName>
        <fullName evidence="3">Flavodoxin family protein</fullName>
    </submittedName>
</protein>
<evidence type="ECO:0000313" key="4">
    <source>
        <dbReference type="Proteomes" id="UP000261174"/>
    </source>
</evidence>
<dbReference type="GO" id="GO:0010181">
    <property type="term" value="F:FMN binding"/>
    <property type="evidence" value="ECO:0007669"/>
    <property type="project" value="TreeGrafter"/>
</dbReference>
<keyword evidence="4" id="KW-1185">Reference proteome</keyword>
<dbReference type="InterPro" id="IPR046980">
    <property type="entry name" value="KefG/KefF"/>
</dbReference>
<feature type="domain" description="Flavodoxin-like fold" evidence="2">
    <location>
        <begin position="1"/>
        <end position="159"/>
    </location>
</feature>
<dbReference type="GO" id="GO:0009055">
    <property type="term" value="F:electron transfer activity"/>
    <property type="evidence" value="ECO:0007669"/>
    <property type="project" value="TreeGrafter"/>
</dbReference>
<dbReference type="Pfam" id="PF02525">
    <property type="entry name" value="Flavodoxin_2"/>
    <property type="match status" value="1"/>
</dbReference>
<comment type="caution">
    <text evidence="3">The sequence shown here is derived from an EMBL/GenBank/DDBJ whole genome shotgun (WGS) entry which is preliminary data.</text>
</comment>
<dbReference type="Proteomes" id="UP000261174">
    <property type="component" value="Unassembled WGS sequence"/>
</dbReference>
<proteinExistence type="predicted"/>
<dbReference type="EMBL" id="QTJV01000021">
    <property type="protein sequence ID" value="RFM29358.1"/>
    <property type="molecule type" value="Genomic_DNA"/>
</dbReference>
<accession>A0A3E1NNI8</accession>
<dbReference type="SUPFAM" id="SSF52218">
    <property type="entry name" value="Flavoproteins"/>
    <property type="match status" value="1"/>
</dbReference>